<feature type="region of interest" description="Disordered" evidence="1">
    <location>
        <begin position="64"/>
        <end position="84"/>
    </location>
</feature>
<sequence>YSNGFITCFKSLVIELVINHKLAYQKCQKENTLETYPYLEIGKQLCHLHYCKIVESNRNRNKKRRLKSQECSRKKVTNEEEESAGLELDPVQFQLMIEDANPELKGFFPSMVLHGKLLIQYQVLDIQLVLKQL</sequence>
<accession>U9TG58</accession>
<evidence type="ECO:0000313" key="2">
    <source>
        <dbReference type="EMBL" id="ESA06407.1"/>
    </source>
</evidence>
<name>U9TG58_RHIID</name>
<feature type="compositionally biased region" description="Basic and acidic residues" evidence="1">
    <location>
        <begin position="67"/>
        <end position="78"/>
    </location>
</feature>
<organism evidence="2">
    <name type="scientific">Rhizophagus irregularis (strain DAOM 181602 / DAOM 197198 / MUCL 43194)</name>
    <name type="common">Arbuscular mycorrhizal fungus</name>
    <name type="synonym">Glomus intraradices</name>
    <dbReference type="NCBI Taxonomy" id="747089"/>
    <lineage>
        <taxon>Eukaryota</taxon>
        <taxon>Fungi</taxon>
        <taxon>Fungi incertae sedis</taxon>
        <taxon>Mucoromycota</taxon>
        <taxon>Glomeromycotina</taxon>
        <taxon>Glomeromycetes</taxon>
        <taxon>Glomerales</taxon>
        <taxon>Glomeraceae</taxon>
        <taxon>Rhizophagus</taxon>
    </lineage>
</organism>
<dbReference type="AlphaFoldDB" id="U9TG58"/>
<reference evidence="2" key="1">
    <citation type="submission" date="2013-07" db="EMBL/GenBank/DDBJ databases">
        <title>The genome of an arbuscular mycorrhizal fungus provides insights into the evolution of the oldest plant symbiosis.</title>
        <authorList>
            <consortium name="DOE Joint Genome Institute"/>
            <person name="Tisserant E."/>
            <person name="Malbreil M."/>
            <person name="Kuo A."/>
            <person name="Kohler A."/>
            <person name="Symeonidi A."/>
            <person name="Balestrini R."/>
            <person name="Charron P."/>
            <person name="Duensing N."/>
            <person name="Frei-dit-Frey N."/>
            <person name="Gianinazzi-Pearson V."/>
            <person name="Gilbert B."/>
            <person name="Handa Y."/>
            <person name="Hijri M."/>
            <person name="Kaul R."/>
            <person name="Kawaguchi M."/>
            <person name="Krajinski F."/>
            <person name="Lammers P."/>
            <person name="Lapierre D."/>
            <person name="Masclaux F.G."/>
            <person name="Murat C."/>
            <person name="Morin E."/>
            <person name="Ndikumana S."/>
            <person name="Pagni M."/>
            <person name="Petitpierre D."/>
            <person name="Requena N."/>
            <person name="Rosikiewicz P."/>
            <person name="Riley R."/>
            <person name="Saito K."/>
            <person name="San Clemente H."/>
            <person name="Shapiro H."/>
            <person name="van Tuinen D."/>
            <person name="Becard G."/>
            <person name="Bonfante P."/>
            <person name="Paszkowski U."/>
            <person name="Shachar-Hill Y."/>
            <person name="Young J.P."/>
            <person name="Sanders I.R."/>
            <person name="Henrissat B."/>
            <person name="Rensing S.A."/>
            <person name="Grigoriev I.V."/>
            <person name="Corradi N."/>
            <person name="Roux C."/>
            <person name="Martin F."/>
        </authorList>
    </citation>
    <scope>NUCLEOTIDE SEQUENCE</scope>
    <source>
        <strain evidence="2">DAOM 197198</strain>
    </source>
</reference>
<protein>
    <submittedName>
        <fullName evidence="2">Uncharacterized protein</fullName>
    </submittedName>
</protein>
<dbReference type="VEuPathDB" id="FungiDB:RhiirFUN_000446"/>
<gene>
    <name evidence="2" type="ORF">GLOINDRAFT_84995</name>
</gene>
<proteinExistence type="predicted"/>
<evidence type="ECO:0000256" key="1">
    <source>
        <dbReference type="SAM" id="MobiDB-lite"/>
    </source>
</evidence>
<feature type="non-terminal residue" evidence="2">
    <location>
        <position position="1"/>
    </location>
</feature>
<dbReference type="EMBL" id="KI291672">
    <property type="protein sequence ID" value="ESA06407.1"/>
    <property type="molecule type" value="Genomic_DNA"/>
</dbReference>
<dbReference type="HOGENOM" id="CLU_1911742_0_0_1"/>